<evidence type="ECO:0000256" key="2">
    <source>
        <dbReference type="ARBA" id="ARBA00022980"/>
    </source>
</evidence>
<reference evidence="7" key="2">
    <citation type="journal article" date="2021" name="PeerJ">
        <title>Extensive microbial diversity within the chicken gut microbiome revealed by metagenomics and culture.</title>
        <authorList>
            <person name="Gilroy R."/>
            <person name="Ravi A."/>
            <person name="Getino M."/>
            <person name="Pursley I."/>
            <person name="Horton D.L."/>
            <person name="Alikhan N.F."/>
            <person name="Baker D."/>
            <person name="Gharbi K."/>
            <person name="Hall N."/>
            <person name="Watson M."/>
            <person name="Adriaenssens E.M."/>
            <person name="Foster-Nyarko E."/>
            <person name="Jarju S."/>
            <person name="Secka A."/>
            <person name="Antonio M."/>
            <person name="Oren A."/>
            <person name="Chaudhuri R.R."/>
            <person name="La Ragione R."/>
            <person name="Hildebrand F."/>
            <person name="Pallen M.J."/>
        </authorList>
    </citation>
    <scope>NUCLEOTIDE SEQUENCE</scope>
    <source>
        <strain evidence="7">2889</strain>
    </source>
</reference>
<protein>
    <recommendedName>
        <fullName evidence="4 5">Small ribosomal subunit protein bS21</fullName>
    </recommendedName>
</protein>
<dbReference type="InterPro" id="IPR038380">
    <property type="entry name" value="Ribosomal_bS21_sf"/>
</dbReference>
<dbReference type="Proteomes" id="UP000823612">
    <property type="component" value="Unassembled WGS sequence"/>
</dbReference>
<evidence type="ECO:0000256" key="1">
    <source>
        <dbReference type="ARBA" id="ARBA00006640"/>
    </source>
</evidence>
<evidence type="ECO:0000256" key="3">
    <source>
        <dbReference type="ARBA" id="ARBA00023274"/>
    </source>
</evidence>
<dbReference type="GO" id="GO:0003735">
    <property type="term" value="F:structural constituent of ribosome"/>
    <property type="evidence" value="ECO:0007669"/>
    <property type="project" value="InterPro"/>
</dbReference>
<proteinExistence type="inferred from homology"/>
<dbReference type="GO" id="GO:1990904">
    <property type="term" value="C:ribonucleoprotein complex"/>
    <property type="evidence" value="ECO:0007669"/>
    <property type="project" value="UniProtKB-KW"/>
</dbReference>
<keyword evidence="2 5" id="KW-0689">Ribosomal protein</keyword>
<organism evidence="7 8">
    <name type="scientific">Candidatus Pullibacteroides excrementavium</name>
    <dbReference type="NCBI Taxonomy" id="2840905"/>
    <lineage>
        <taxon>Bacteria</taxon>
        <taxon>Pseudomonadati</taxon>
        <taxon>Bacteroidota</taxon>
        <taxon>Bacteroidia</taxon>
        <taxon>Bacteroidales</taxon>
        <taxon>Candidatus Pullibacteroides</taxon>
    </lineage>
</organism>
<dbReference type="AlphaFoldDB" id="A0A9D9DRH0"/>
<dbReference type="GO" id="GO:0006412">
    <property type="term" value="P:translation"/>
    <property type="evidence" value="ECO:0007669"/>
    <property type="project" value="UniProtKB-UniRule"/>
</dbReference>
<dbReference type="Gene3D" id="1.20.5.1150">
    <property type="entry name" value="Ribosomal protein S8"/>
    <property type="match status" value="1"/>
</dbReference>
<reference evidence="7" key="1">
    <citation type="submission" date="2020-10" db="EMBL/GenBank/DDBJ databases">
        <authorList>
            <person name="Gilroy R."/>
        </authorList>
    </citation>
    <scope>NUCLEOTIDE SEQUENCE</scope>
    <source>
        <strain evidence="7">2889</strain>
    </source>
</reference>
<sequence length="67" mass="7894">MIIVPVKEGENIERALKKLKRKFEKTGVVRELRNRQKFTKPSVVARERKLKAIYIQQLQTKAENNAM</sequence>
<dbReference type="EMBL" id="JADIMZ010000022">
    <property type="protein sequence ID" value="MBO8431967.1"/>
    <property type="molecule type" value="Genomic_DNA"/>
</dbReference>
<comment type="similarity">
    <text evidence="1 5 6">Belongs to the bacterial ribosomal protein bS21 family.</text>
</comment>
<evidence type="ECO:0000313" key="7">
    <source>
        <dbReference type="EMBL" id="MBO8431967.1"/>
    </source>
</evidence>
<comment type="caution">
    <text evidence="7">The sequence shown here is derived from an EMBL/GenBank/DDBJ whole genome shotgun (WGS) entry which is preliminary data.</text>
</comment>
<dbReference type="NCBIfam" id="TIGR00030">
    <property type="entry name" value="S21p"/>
    <property type="match status" value="1"/>
</dbReference>
<dbReference type="HAMAP" id="MF_00358">
    <property type="entry name" value="Ribosomal_bS21"/>
    <property type="match status" value="1"/>
</dbReference>
<keyword evidence="3 5" id="KW-0687">Ribonucleoprotein</keyword>
<dbReference type="PRINTS" id="PR00976">
    <property type="entry name" value="RIBOSOMALS21"/>
</dbReference>
<gene>
    <name evidence="5" type="primary">rpsU</name>
    <name evidence="7" type="ORF">IAB08_01570</name>
</gene>
<accession>A0A9D9DRH0</accession>
<dbReference type="Pfam" id="PF01165">
    <property type="entry name" value="Ribosomal_S21"/>
    <property type="match status" value="1"/>
</dbReference>
<evidence type="ECO:0000256" key="6">
    <source>
        <dbReference type="RuleBase" id="RU000667"/>
    </source>
</evidence>
<evidence type="ECO:0000256" key="5">
    <source>
        <dbReference type="HAMAP-Rule" id="MF_00358"/>
    </source>
</evidence>
<evidence type="ECO:0000313" key="8">
    <source>
        <dbReference type="Proteomes" id="UP000823612"/>
    </source>
</evidence>
<dbReference type="GO" id="GO:0005840">
    <property type="term" value="C:ribosome"/>
    <property type="evidence" value="ECO:0007669"/>
    <property type="project" value="UniProtKB-KW"/>
</dbReference>
<dbReference type="InterPro" id="IPR001911">
    <property type="entry name" value="Ribosomal_bS21"/>
</dbReference>
<name>A0A9D9DRH0_9BACT</name>
<evidence type="ECO:0000256" key="4">
    <source>
        <dbReference type="ARBA" id="ARBA00035135"/>
    </source>
</evidence>